<evidence type="ECO:0000256" key="2">
    <source>
        <dbReference type="ARBA" id="ARBA00022448"/>
    </source>
</evidence>
<evidence type="ECO:0000313" key="16">
    <source>
        <dbReference type="EMBL" id="QVM83086.1"/>
    </source>
</evidence>
<evidence type="ECO:0000256" key="3">
    <source>
        <dbReference type="ARBA" id="ARBA00022452"/>
    </source>
</evidence>
<dbReference type="PANTHER" id="PTHR32552">
    <property type="entry name" value="FERRICHROME IRON RECEPTOR-RELATED"/>
    <property type="match status" value="1"/>
</dbReference>
<feature type="signal peptide" evidence="13">
    <location>
        <begin position="1"/>
        <end position="27"/>
    </location>
</feature>
<keyword evidence="13" id="KW-0732">Signal</keyword>
<dbReference type="EMBL" id="CP054856">
    <property type="protein sequence ID" value="QVM83086.1"/>
    <property type="molecule type" value="Genomic_DNA"/>
</dbReference>
<evidence type="ECO:0000259" key="14">
    <source>
        <dbReference type="Pfam" id="PF00593"/>
    </source>
</evidence>
<dbReference type="RefSeq" id="WP_213502351.1">
    <property type="nucleotide sequence ID" value="NZ_CP054856.1"/>
</dbReference>
<gene>
    <name evidence="16" type="ORF">HT578_04600</name>
</gene>
<keyword evidence="8 12" id="KW-0798">TonB box</keyword>
<dbReference type="PANTHER" id="PTHR32552:SF81">
    <property type="entry name" value="TONB-DEPENDENT OUTER MEMBRANE RECEPTOR"/>
    <property type="match status" value="1"/>
</dbReference>
<keyword evidence="17" id="KW-1185">Reference proteome</keyword>
<keyword evidence="9 11" id="KW-0472">Membrane</keyword>
<dbReference type="PROSITE" id="PS52016">
    <property type="entry name" value="TONB_DEPENDENT_REC_3"/>
    <property type="match status" value="1"/>
</dbReference>
<sequence>MLTKMHFARALACSVSLMAFTAGTAQADEAAPAPAPAAAPATTGLNDIIVTAERREVSLQDAPLSVSAISAEDLKAANITDITGLNGSVPGLVVARSGGGERIISIRGIGSETPENTNTQPGVSYHIDGVYIFNSIAASAAFIDVAQVEVLRGPQGTLFGQGSTGGTINVVSVDPTMDAVTGYANGGFGNYAYKEASAALNVPLTDTLAVRGAFQMTKHDGYAKATKVPGTDSYDLDDQDEYGWRLGAKWAPTANFSITLNAINFHSDTNGPAQKNILDPEDDPRILTQDYPGRSLVETELYTGTIRYEAPFATFKSITGYQKLHSIQAWDADGLDAATFSAVTYNPDSWTYSNYDHVPLWQSDTESWSQEFNITSNGSGPLSWVAGGVYLHSDNEQYINEYRAADDNIIQPALPLTTPWDDPLVGNLAYAELSSIERDLWAVYAQATYDLTDKLALTAGVRYNHDKAQGMSDSVSGGSASQSSGAYLQPAYTGNRKTKAWTGKVALDYQITPENMVYASWTRGFKPGGINSAASAGSSGLALGLMDSVQPTYTKETVDSFEIGTKNRFANDTLQLNASGFLYLYKDMQFLEEDPVLYGEGISNAPKARVYGIELEAQWAPTEHFRVDASGSWLEGEFTEDYYALDPAAAAAAQNAAGYGDWLFWNNYYDASVVRDGARANINGNRIPKLPRWQGTLAATYTNKVGPGNLTARAQAIYRGKYQYRVFNDASTDLASSYTQVNTMVKYEPEDTNFSMMFRVINLFDTNGVNSRFSDPYGSAQVMETYIPPRQFILSFGYTF</sequence>
<dbReference type="InterPro" id="IPR036942">
    <property type="entry name" value="Beta-barrel_TonB_sf"/>
</dbReference>
<keyword evidence="10 11" id="KW-0998">Cell outer membrane</keyword>
<feature type="domain" description="TonB-dependent receptor plug" evidence="15">
    <location>
        <begin position="59"/>
        <end position="167"/>
    </location>
</feature>
<evidence type="ECO:0000256" key="4">
    <source>
        <dbReference type="ARBA" id="ARBA00022496"/>
    </source>
</evidence>
<feature type="chain" id="PRO_5045659412" evidence="13">
    <location>
        <begin position="28"/>
        <end position="800"/>
    </location>
</feature>
<comment type="similarity">
    <text evidence="11 12">Belongs to the TonB-dependent receptor family.</text>
</comment>
<keyword evidence="4" id="KW-0410">Iron transport</keyword>
<evidence type="ECO:0000256" key="5">
    <source>
        <dbReference type="ARBA" id="ARBA00022692"/>
    </source>
</evidence>
<evidence type="ECO:0000256" key="12">
    <source>
        <dbReference type="RuleBase" id="RU003357"/>
    </source>
</evidence>
<dbReference type="InterPro" id="IPR000531">
    <property type="entry name" value="Beta-barrel_TonB"/>
</dbReference>
<evidence type="ECO:0000256" key="8">
    <source>
        <dbReference type="ARBA" id="ARBA00023077"/>
    </source>
</evidence>
<feature type="domain" description="TonB-dependent receptor-like beta-barrel" evidence="14">
    <location>
        <begin position="289"/>
        <end position="763"/>
    </location>
</feature>
<dbReference type="SUPFAM" id="SSF56935">
    <property type="entry name" value="Porins"/>
    <property type="match status" value="1"/>
</dbReference>
<dbReference type="InterPro" id="IPR039426">
    <property type="entry name" value="TonB-dep_rcpt-like"/>
</dbReference>
<evidence type="ECO:0000256" key="10">
    <source>
        <dbReference type="ARBA" id="ARBA00023237"/>
    </source>
</evidence>
<accession>A0ABX8E1S8</accession>
<keyword evidence="2 11" id="KW-0813">Transport</keyword>
<evidence type="ECO:0000256" key="6">
    <source>
        <dbReference type="ARBA" id="ARBA00023004"/>
    </source>
</evidence>
<keyword evidence="6" id="KW-0408">Iron</keyword>
<organism evidence="16 17">
    <name type="scientific">Novosphingobium decolorationis</name>
    <dbReference type="NCBI Taxonomy" id="2698673"/>
    <lineage>
        <taxon>Bacteria</taxon>
        <taxon>Pseudomonadati</taxon>
        <taxon>Pseudomonadota</taxon>
        <taxon>Alphaproteobacteria</taxon>
        <taxon>Sphingomonadales</taxon>
        <taxon>Sphingomonadaceae</taxon>
        <taxon>Novosphingobium</taxon>
    </lineage>
</organism>
<evidence type="ECO:0000256" key="13">
    <source>
        <dbReference type="SAM" id="SignalP"/>
    </source>
</evidence>
<keyword evidence="3 11" id="KW-1134">Transmembrane beta strand</keyword>
<reference evidence="16 17" key="1">
    <citation type="journal article" date="2021" name="Int. J. Syst. Evol. Microbiol.">
        <title>Novosphingobium decolorationis sp. nov., an aniline blue-decolourizing bacterium isolated from East Pacific sediment.</title>
        <authorList>
            <person name="Chen X."/>
            <person name="Dong B."/>
            <person name="Chen T."/>
            <person name="Ren N."/>
            <person name="Wang J."/>
            <person name="Xu Y."/>
            <person name="Yang J."/>
            <person name="Zhu S."/>
            <person name="Chen J."/>
        </authorList>
    </citation>
    <scope>NUCLEOTIDE SEQUENCE [LARGE SCALE GENOMIC DNA]</scope>
    <source>
        <strain evidence="16 17">502str22</strain>
    </source>
</reference>
<dbReference type="Gene3D" id="2.40.170.20">
    <property type="entry name" value="TonB-dependent receptor, beta-barrel domain"/>
    <property type="match status" value="1"/>
</dbReference>
<evidence type="ECO:0000313" key="17">
    <source>
        <dbReference type="Proteomes" id="UP000677126"/>
    </source>
</evidence>
<keyword evidence="16" id="KW-0675">Receptor</keyword>
<dbReference type="InterPro" id="IPR012910">
    <property type="entry name" value="Plug_dom"/>
</dbReference>
<dbReference type="Proteomes" id="UP000677126">
    <property type="component" value="Chromosome"/>
</dbReference>
<keyword evidence="5 11" id="KW-0812">Transmembrane</keyword>
<dbReference type="Pfam" id="PF07715">
    <property type="entry name" value="Plug"/>
    <property type="match status" value="1"/>
</dbReference>
<keyword evidence="7" id="KW-0406">Ion transport</keyword>
<evidence type="ECO:0000259" key="15">
    <source>
        <dbReference type="Pfam" id="PF07715"/>
    </source>
</evidence>
<protein>
    <submittedName>
        <fullName evidence="16">TonB-dependent receptor</fullName>
    </submittedName>
</protein>
<evidence type="ECO:0000256" key="7">
    <source>
        <dbReference type="ARBA" id="ARBA00023065"/>
    </source>
</evidence>
<proteinExistence type="inferred from homology"/>
<dbReference type="Pfam" id="PF00593">
    <property type="entry name" value="TonB_dep_Rec_b-barrel"/>
    <property type="match status" value="1"/>
</dbReference>
<dbReference type="CDD" id="cd01347">
    <property type="entry name" value="ligand_gated_channel"/>
    <property type="match status" value="1"/>
</dbReference>
<evidence type="ECO:0000256" key="9">
    <source>
        <dbReference type="ARBA" id="ARBA00023136"/>
    </source>
</evidence>
<name>A0ABX8E1S8_9SPHN</name>
<evidence type="ECO:0000256" key="11">
    <source>
        <dbReference type="PROSITE-ProRule" id="PRU01360"/>
    </source>
</evidence>
<evidence type="ECO:0000256" key="1">
    <source>
        <dbReference type="ARBA" id="ARBA00004571"/>
    </source>
</evidence>
<comment type="subcellular location">
    <subcellularLocation>
        <location evidence="1 11">Cell outer membrane</location>
        <topology evidence="1 11">Multi-pass membrane protein</topology>
    </subcellularLocation>
</comment>